<evidence type="ECO:0000313" key="2">
    <source>
        <dbReference type="EMBL" id="HCT55710.1"/>
    </source>
</evidence>
<evidence type="ECO:0000313" key="3">
    <source>
        <dbReference type="Proteomes" id="UP000264071"/>
    </source>
</evidence>
<feature type="region of interest" description="Disordered" evidence="1">
    <location>
        <begin position="137"/>
        <end position="173"/>
    </location>
</feature>
<dbReference type="InterPro" id="IPR001387">
    <property type="entry name" value="Cro/C1-type_HTH"/>
</dbReference>
<evidence type="ECO:0000256" key="1">
    <source>
        <dbReference type="SAM" id="MobiDB-lite"/>
    </source>
</evidence>
<dbReference type="Proteomes" id="UP000264071">
    <property type="component" value="Unassembled WGS sequence"/>
</dbReference>
<dbReference type="CDD" id="cd00093">
    <property type="entry name" value="HTH_XRE"/>
    <property type="match status" value="1"/>
</dbReference>
<dbReference type="GO" id="GO:0003677">
    <property type="term" value="F:DNA binding"/>
    <property type="evidence" value="ECO:0007669"/>
    <property type="project" value="InterPro"/>
</dbReference>
<protein>
    <submittedName>
        <fullName evidence="2">Transcriptional regulator</fullName>
    </submittedName>
</protein>
<dbReference type="AlphaFoldDB" id="A0A3D4V3L4"/>
<dbReference type="InterPro" id="IPR010982">
    <property type="entry name" value="Lambda_DNA-bd_dom_sf"/>
</dbReference>
<dbReference type="Gene3D" id="1.10.260.40">
    <property type="entry name" value="lambda repressor-like DNA-binding domains"/>
    <property type="match status" value="1"/>
</dbReference>
<dbReference type="SUPFAM" id="SSF47413">
    <property type="entry name" value="lambda repressor-like DNA-binding domains"/>
    <property type="match status" value="1"/>
</dbReference>
<sequence length="173" mass="18833">MSLATLDGTLHRGCGGRYALQTEQVTVRLSGMAAEVTREFYRCEKCGHEQRTIDQRDSAEKAATEQIRAANDLLAPRAIRQLRESLGLTVPQFAELIYGTPKGILEGWEKGRYLQNREADALIRSLADRETLERRAAKAGVTLPAGPQTEAPASQPADPQATAAEPTPSSQDS</sequence>
<name>A0A3D4V3L4_9BACT</name>
<organism evidence="2 3">
    <name type="scientific">Gemmatimonas aurantiaca</name>
    <dbReference type="NCBI Taxonomy" id="173480"/>
    <lineage>
        <taxon>Bacteria</taxon>
        <taxon>Pseudomonadati</taxon>
        <taxon>Gemmatimonadota</taxon>
        <taxon>Gemmatimonadia</taxon>
        <taxon>Gemmatimonadales</taxon>
        <taxon>Gemmatimonadaceae</taxon>
        <taxon>Gemmatimonas</taxon>
    </lineage>
</organism>
<dbReference type="EMBL" id="DPIY01000001">
    <property type="protein sequence ID" value="HCT55710.1"/>
    <property type="molecule type" value="Genomic_DNA"/>
</dbReference>
<accession>A0A3D4V3L4</accession>
<gene>
    <name evidence="2" type="ORF">DGD08_00710</name>
</gene>
<reference evidence="2 3" key="1">
    <citation type="journal article" date="2018" name="Nat. Biotechnol.">
        <title>A standardized bacterial taxonomy based on genome phylogeny substantially revises the tree of life.</title>
        <authorList>
            <person name="Parks D.H."/>
            <person name="Chuvochina M."/>
            <person name="Waite D.W."/>
            <person name="Rinke C."/>
            <person name="Skarshewski A."/>
            <person name="Chaumeil P.A."/>
            <person name="Hugenholtz P."/>
        </authorList>
    </citation>
    <scope>NUCLEOTIDE SEQUENCE [LARGE SCALE GENOMIC DNA]</scope>
    <source>
        <strain evidence="2">UBA8844</strain>
    </source>
</reference>
<comment type="caution">
    <text evidence="2">The sequence shown here is derived from an EMBL/GenBank/DDBJ whole genome shotgun (WGS) entry which is preliminary data.</text>
</comment>
<proteinExistence type="predicted"/>